<feature type="transmembrane region" description="Helical" evidence="6">
    <location>
        <begin position="6"/>
        <end position="25"/>
    </location>
</feature>
<accession>A0A7J3MYX7</accession>
<dbReference type="EMBL" id="DTAU01000104">
    <property type="protein sequence ID" value="HFQ79109.1"/>
    <property type="molecule type" value="Genomic_DNA"/>
</dbReference>
<dbReference type="Gene3D" id="1.10.287.3510">
    <property type="match status" value="1"/>
</dbReference>
<evidence type="ECO:0000256" key="6">
    <source>
        <dbReference type="SAM" id="Phobius"/>
    </source>
</evidence>
<dbReference type="AlphaFoldDB" id="A0A7J3MYX7"/>
<keyword evidence="4 6" id="KW-1133">Transmembrane helix</keyword>
<feature type="transmembrane region" description="Helical" evidence="6">
    <location>
        <begin position="92"/>
        <end position="116"/>
    </location>
</feature>
<dbReference type="PANTHER" id="PTHR34583">
    <property type="entry name" value="ANTIPORTER SUBUNIT MNHC2-RELATED"/>
    <property type="match status" value="1"/>
</dbReference>
<keyword evidence="2" id="KW-1003">Cell membrane</keyword>
<reference evidence="8" key="1">
    <citation type="journal article" date="2020" name="mSystems">
        <title>Genome- and Community-Level Interaction Insights into Carbon Utilization and Element Cycling Functions of Hydrothermarchaeota in Hydrothermal Sediment.</title>
        <authorList>
            <person name="Zhou Z."/>
            <person name="Liu Y."/>
            <person name="Xu W."/>
            <person name="Pan J."/>
            <person name="Luo Z.H."/>
            <person name="Li M."/>
        </authorList>
    </citation>
    <scope>NUCLEOTIDE SEQUENCE [LARGE SCALE GENOMIC DNA]</scope>
    <source>
        <strain evidence="7">SpSt-629</strain>
        <strain evidence="8">SpSt-688</strain>
    </source>
</reference>
<evidence type="ECO:0000313" key="8">
    <source>
        <dbReference type="EMBL" id="HGT98748.1"/>
    </source>
</evidence>
<sequence>MMEVVQFLFNIVVVSMIMNIAISLYGVFARPSLIKKIIALTIFGDTINLMVILIGFRYVEPNPLPPILTTIPPTSIDISTFVQKAVDPLPQALVLTAIVIGLAVTLFLIFLTIQIYRIYRTTNVKKIAKLRG</sequence>
<evidence type="ECO:0000313" key="7">
    <source>
        <dbReference type="EMBL" id="HFQ79109.1"/>
    </source>
</evidence>
<evidence type="ECO:0000256" key="1">
    <source>
        <dbReference type="ARBA" id="ARBA00004651"/>
    </source>
</evidence>
<keyword evidence="3 6" id="KW-0812">Transmembrane</keyword>
<proteinExistence type="predicted"/>
<organism evidence="8">
    <name type="scientific">Ignisphaera aggregans</name>
    <dbReference type="NCBI Taxonomy" id="334771"/>
    <lineage>
        <taxon>Archaea</taxon>
        <taxon>Thermoproteota</taxon>
        <taxon>Thermoprotei</taxon>
        <taxon>Desulfurococcales</taxon>
        <taxon>Desulfurococcaceae</taxon>
        <taxon>Ignisphaera</taxon>
    </lineage>
</organism>
<dbReference type="InterPro" id="IPR050601">
    <property type="entry name" value="CPA3_antiporter_subunitC"/>
</dbReference>
<dbReference type="InterPro" id="IPR039428">
    <property type="entry name" value="NUOK/Mnh_C1-like"/>
</dbReference>
<evidence type="ECO:0000256" key="2">
    <source>
        <dbReference type="ARBA" id="ARBA00022475"/>
    </source>
</evidence>
<evidence type="ECO:0000256" key="5">
    <source>
        <dbReference type="ARBA" id="ARBA00023136"/>
    </source>
</evidence>
<dbReference type="GO" id="GO:0005886">
    <property type="term" value="C:plasma membrane"/>
    <property type="evidence" value="ECO:0007669"/>
    <property type="project" value="UniProtKB-SubCell"/>
</dbReference>
<comment type="subcellular location">
    <subcellularLocation>
        <location evidence="1">Cell membrane</location>
        <topology evidence="1">Multi-pass membrane protein</topology>
    </subcellularLocation>
</comment>
<evidence type="ECO:0000256" key="4">
    <source>
        <dbReference type="ARBA" id="ARBA00022989"/>
    </source>
</evidence>
<feature type="transmembrane region" description="Helical" evidence="6">
    <location>
        <begin position="37"/>
        <end position="59"/>
    </location>
</feature>
<evidence type="ECO:0000256" key="3">
    <source>
        <dbReference type="ARBA" id="ARBA00022692"/>
    </source>
</evidence>
<gene>
    <name evidence="7" type="ORF">ENT99_05330</name>
    <name evidence="8" type="ORF">ENU64_04890</name>
</gene>
<protein>
    <submittedName>
        <fullName evidence="8">Na+/H+ antiporter subunit C</fullName>
    </submittedName>
</protein>
<comment type="caution">
    <text evidence="8">The sequence shown here is derived from an EMBL/GenBank/DDBJ whole genome shotgun (WGS) entry which is preliminary data.</text>
</comment>
<name>A0A7J3MYX7_9CREN</name>
<dbReference type="EMBL" id="DTDH01000148">
    <property type="protein sequence ID" value="HGT98748.1"/>
    <property type="molecule type" value="Genomic_DNA"/>
</dbReference>
<dbReference type="PANTHER" id="PTHR34583:SF2">
    <property type="entry name" value="ANTIPORTER SUBUNIT MNHC2-RELATED"/>
    <property type="match status" value="1"/>
</dbReference>
<keyword evidence="5 6" id="KW-0472">Membrane</keyword>
<dbReference type="Pfam" id="PF00420">
    <property type="entry name" value="Oxidored_q2"/>
    <property type="match status" value="1"/>
</dbReference>